<dbReference type="Pfam" id="PF07738">
    <property type="entry name" value="Sad1_UNC"/>
    <property type="match status" value="1"/>
</dbReference>
<dbReference type="InterPro" id="IPR045119">
    <property type="entry name" value="SUN1-5"/>
</dbReference>
<dbReference type="HOGENOM" id="CLU_043737_3_1_1"/>
<evidence type="ECO:0000313" key="7">
    <source>
        <dbReference type="Proteomes" id="UP000007875"/>
    </source>
</evidence>
<name>H2YD24_CIOSA</name>
<accession>H2YD24</accession>
<reference evidence="6" key="2">
    <citation type="submission" date="2025-08" db="UniProtKB">
        <authorList>
            <consortium name="Ensembl"/>
        </authorList>
    </citation>
    <scope>IDENTIFICATION</scope>
</reference>
<feature type="domain" description="SUN" evidence="5">
    <location>
        <begin position="127"/>
        <end position="289"/>
    </location>
</feature>
<dbReference type="PANTHER" id="PTHR12911">
    <property type="entry name" value="SAD1/UNC-84-LIKE PROTEIN-RELATED"/>
    <property type="match status" value="1"/>
</dbReference>
<dbReference type="InterPro" id="IPR012919">
    <property type="entry name" value="SUN_dom"/>
</dbReference>
<evidence type="ECO:0000256" key="2">
    <source>
        <dbReference type="ARBA" id="ARBA00022692"/>
    </source>
</evidence>
<dbReference type="AlphaFoldDB" id="H2YD24"/>
<dbReference type="Gene3D" id="2.60.120.260">
    <property type="entry name" value="Galactose-binding domain-like"/>
    <property type="match status" value="1"/>
</dbReference>
<dbReference type="GO" id="GO:0043495">
    <property type="term" value="F:protein-membrane adaptor activity"/>
    <property type="evidence" value="ECO:0007669"/>
    <property type="project" value="TreeGrafter"/>
</dbReference>
<dbReference type="InParanoid" id="H2YD24"/>
<dbReference type="STRING" id="51511.ENSCSAVP00000003222"/>
<dbReference type="eggNOG" id="KOG2687">
    <property type="taxonomic scope" value="Eukaryota"/>
</dbReference>
<dbReference type="Proteomes" id="UP000007875">
    <property type="component" value="Unassembled WGS sequence"/>
</dbReference>
<dbReference type="GeneTree" id="ENSGT00940000155830"/>
<protein>
    <recommendedName>
        <fullName evidence="5">SUN domain-containing protein</fullName>
    </recommendedName>
</protein>
<dbReference type="Ensembl" id="ENSCSAVT00000003271.1">
    <property type="protein sequence ID" value="ENSCSAVP00000003222.1"/>
    <property type="gene ID" value="ENSCSAVG00000001915.1"/>
</dbReference>
<reference evidence="7" key="1">
    <citation type="submission" date="2003-08" db="EMBL/GenBank/DDBJ databases">
        <authorList>
            <person name="Birren B."/>
            <person name="Nusbaum C."/>
            <person name="Abebe A."/>
            <person name="Abouelleil A."/>
            <person name="Adekoya E."/>
            <person name="Ait-zahra M."/>
            <person name="Allen N."/>
            <person name="Allen T."/>
            <person name="An P."/>
            <person name="Anderson M."/>
            <person name="Anderson S."/>
            <person name="Arachchi H."/>
            <person name="Armbruster J."/>
            <person name="Bachantsang P."/>
            <person name="Baldwin J."/>
            <person name="Barry A."/>
            <person name="Bayul T."/>
            <person name="Blitshsteyn B."/>
            <person name="Bloom T."/>
            <person name="Blye J."/>
            <person name="Boguslavskiy L."/>
            <person name="Borowsky M."/>
            <person name="Boukhgalter B."/>
            <person name="Brunache A."/>
            <person name="Butler J."/>
            <person name="Calixte N."/>
            <person name="Calvo S."/>
            <person name="Camarata J."/>
            <person name="Campo K."/>
            <person name="Chang J."/>
            <person name="Cheshatsang Y."/>
            <person name="Citroen M."/>
            <person name="Collymore A."/>
            <person name="Considine T."/>
            <person name="Cook A."/>
            <person name="Cooke P."/>
            <person name="Corum B."/>
            <person name="Cuomo C."/>
            <person name="David R."/>
            <person name="Dawoe T."/>
            <person name="Degray S."/>
            <person name="Dodge S."/>
            <person name="Dooley K."/>
            <person name="Dorje P."/>
            <person name="Dorjee K."/>
            <person name="Dorris L."/>
            <person name="Duffey N."/>
            <person name="Dupes A."/>
            <person name="Elkins T."/>
            <person name="Engels R."/>
            <person name="Erickson J."/>
            <person name="Farina A."/>
            <person name="Faro S."/>
            <person name="Ferreira P."/>
            <person name="Fischer H."/>
            <person name="Fitzgerald M."/>
            <person name="Foley K."/>
            <person name="Gage D."/>
            <person name="Galagan J."/>
            <person name="Gearin G."/>
            <person name="Gnerre S."/>
            <person name="Gnirke A."/>
            <person name="Goyette A."/>
            <person name="Graham J."/>
            <person name="Grandbois E."/>
            <person name="Gyaltsen K."/>
            <person name="Hafez N."/>
            <person name="Hagopian D."/>
            <person name="Hagos B."/>
            <person name="Hall J."/>
            <person name="Hatcher B."/>
            <person name="Heller A."/>
            <person name="Higgins H."/>
            <person name="Honan T."/>
            <person name="Horn A."/>
            <person name="Houde N."/>
            <person name="Hughes L."/>
            <person name="Hulme W."/>
            <person name="Husby E."/>
            <person name="Iliev I."/>
            <person name="Jaffe D."/>
            <person name="Jones C."/>
            <person name="Kamal M."/>
            <person name="Kamat A."/>
            <person name="Kamvysselis M."/>
            <person name="Karlsson E."/>
            <person name="Kells C."/>
            <person name="Kieu A."/>
            <person name="Kisner P."/>
            <person name="Kodira C."/>
            <person name="Kulbokas E."/>
            <person name="Labutti K."/>
            <person name="Lama D."/>
            <person name="Landers T."/>
            <person name="Leger J."/>
            <person name="Levine S."/>
            <person name="Lewis D."/>
            <person name="Lewis T."/>
            <person name="Lindblad-toh K."/>
            <person name="Liu X."/>
            <person name="Lokyitsang T."/>
            <person name="Lokyitsang Y."/>
            <person name="Lucien O."/>
            <person name="Lui A."/>
            <person name="Ma L.J."/>
            <person name="Mabbitt R."/>
            <person name="Macdonald J."/>
            <person name="Maclean C."/>
            <person name="Major J."/>
            <person name="Manning J."/>
            <person name="Marabella R."/>
            <person name="Maru K."/>
            <person name="Matthews C."/>
            <person name="Mauceli E."/>
            <person name="Mccarthy M."/>
            <person name="Mcdonough S."/>
            <person name="Mcghee T."/>
            <person name="Meldrim J."/>
            <person name="Meneus L."/>
            <person name="Mesirov J."/>
            <person name="Mihalev A."/>
            <person name="Mihova T."/>
            <person name="Mikkelsen T."/>
            <person name="Mlenga V."/>
            <person name="Moru K."/>
            <person name="Mozes J."/>
            <person name="Mulrain L."/>
            <person name="Munson G."/>
            <person name="Naylor J."/>
            <person name="Newes C."/>
            <person name="Nguyen C."/>
            <person name="Nguyen N."/>
            <person name="Nguyen T."/>
            <person name="Nicol R."/>
            <person name="Nielsen C."/>
            <person name="Nizzari M."/>
            <person name="Norbu C."/>
            <person name="Norbu N."/>
            <person name="O'donnell P."/>
            <person name="Okoawo O."/>
            <person name="O'leary S."/>
            <person name="Omotosho B."/>
            <person name="O'neill K."/>
            <person name="Osman S."/>
            <person name="Parker S."/>
            <person name="Perrin D."/>
            <person name="Phunkhang P."/>
            <person name="Piqani B."/>
            <person name="Purcell S."/>
            <person name="Rachupka T."/>
            <person name="Ramasamy U."/>
            <person name="Rameau R."/>
            <person name="Ray V."/>
            <person name="Raymond C."/>
            <person name="Retta R."/>
            <person name="Richardson S."/>
            <person name="Rise C."/>
            <person name="Rodriguez J."/>
            <person name="Rogers J."/>
            <person name="Rogov P."/>
            <person name="Rutman M."/>
            <person name="Schupbach R."/>
            <person name="Seaman C."/>
            <person name="Settipalli S."/>
            <person name="Sharpe T."/>
            <person name="Sheridan J."/>
            <person name="Sherpa N."/>
            <person name="Shi J."/>
            <person name="Smirnov S."/>
            <person name="Smith C."/>
            <person name="Sougnez C."/>
            <person name="Spencer B."/>
            <person name="Stalker J."/>
            <person name="Stange-thomann N."/>
            <person name="Stavropoulos S."/>
            <person name="Stetson K."/>
            <person name="Stone C."/>
            <person name="Stone S."/>
            <person name="Stubbs M."/>
            <person name="Talamas J."/>
            <person name="Tchuinga P."/>
            <person name="Tenzing P."/>
            <person name="Tesfaye S."/>
            <person name="Theodore J."/>
            <person name="Thoulutsang Y."/>
            <person name="Topham K."/>
            <person name="Towey S."/>
            <person name="Tsamla T."/>
            <person name="Tsomo N."/>
            <person name="Vallee D."/>
            <person name="Vassiliev H."/>
            <person name="Venkataraman V."/>
            <person name="Vinson J."/>
            <person name="Vo A."/>
            <person name="Wade C."/>
            <person name="Wang S."/>
            <person name="Wangchuk T."/>
            <person name="Wangdi T."/>
            <person name="Whittaker C."/>
            <person name="Wilkinson J."/>
            <person name="Wu Y."/>
            <person name="Wyman D."/>
            <person name="Yadav S."/>
            <person name="Yang S."/>
            <person name="Yang X."/>
            <person name="Yeager S."/>
            <person name="Yee E."/>
            <person name="Young G."/>
            <person name="Zainoun J."/>
            <person name="Zembeck L."/>
            <person name="Zimmer A."/>
            <person name="Zody M."/>
            <person name="Lander E."/>
        </authorList>
    </citation>
    <scope>NUCLEOTIDE SEQUENCE [LARGE SCALE GENOMIC DNA]</scope>
</reference>
<organism evidence="6 7">
    <name type="scientific">Ciona savignyi</name>
    <name type="common">Pacific transparent sea squirt</name>
    <dbReference type="NCBI Taxonomy" id="51511"/>
    <lineage>
        <taxon>Eukaryota</taxon>
        <taxon>Metazoa</taxon>
        <taxon>Chordata</taxon>
        <taxon>Tunicata</taxon>
        <taxon>Ascidiacea</taxon>
        <taxon>Phlebobranchia</taxon>
        <taxon>Cionidae</taxon>
        <taxon>Ciona</taxon>
    </lineage>
</organism>
<keyword evidence="3" id="KW-1133">Transmembrane helix</keyword>
<sequence>MQSSPKSSKSSNRRYQHLAAVFVQWLQLRGFVDEQSVVVLQNNIAKNVSNLAVELSVQLEKKIQSYRKEQASRSTITLDTIIPKHPHTKTSTGGITEALIKAWIGESLEVYSADRIGIADFALESSGGYIVSTRCSKSFQRKTALVSIFGIPIYYNINTPRSVIQPNVMPGDCWAFQGSEGYIVIGLSAAVLPDSFTLEHIPQSIALYKNISSAPKDFSVYGLQSSSDVDGEHLGSYRYNKELSSIQNFKAEPKKSDQIFRFIELRIASNWGNPHFTCVYRFRVHGTKVEDSSD</sequence>
<comment type="subcellular location">
    <subcellularLocation>
        <location evidence="1">Membrane</location>
    </subcellularLocation>
</comment>
<dbReference type="GO" id="GO:0005637">
    <property type="term" value="C:nuclear inner membrane"/>
    <property type="evidence" value="ECO:0007669"/>
    <property type="project" value="UniProtKB-SubCell"/>
</dbReference>
<dbReference type="OMA" id="RIASNWG"/>
<keyword evidence="2" id="KW-0812">Transmembrane</keyword>
<dbReference type="PROSITE" id="PS51469">
    <property type="entry name" value="SUN"/>
    <property type="match status" value="1"/>
</dbReference>
<proteinExistence type="predicted"/>
<keyword evidence="7" id="KW-1185">Reference proteome</keyword>
<dbReference type="GO" id="GO:0034993">
    <property type="term" value="C:meiotic nuclear membrane microtubule tethering complex"/>
    <property type="evidence" value="ECO:0007669"/>
    <property type="project" value="TreeGrafter"/>
</dbReference>
<keyword evidence="4" id="KW-0472">Membrane</keyword>
<evidence type="ECO:0000256" key="4">
    <source>
        <dbReference type="ARBA" id="ARBA00023136"/>
    </source>
</evidence>
<evidence type="ECO:0000313" key="6">
    <source>
        <dbReference type="Ensembl" id="ENSCSAVP00000003222.1"/>
    </source>
</evidence>
<reference evidence="6" key="3">
    <citation type="submission" date="2025-09" db="UniProtKB">
        <authorList>
            <consortium name="Ensembl"/>
        </authorList>
    </citation>
    <scope>IDENTIFICATION</scope>
</reference>
<evidence type="ECO:0000259" key="5">
    <source>
        <dbReference type="PROSITE" id="PS51469"/>
    </source>
</evidence>
<evidence type="ECO:0000256" key="1">
    <source>
        <dbReference type="ARBA" id="ARBA00004370"/>
    </source>
</evidence>
<evidence type="ECO:0000256" key="3">
    <source>
        <dbReference type="ARBA" id="ARBA00022989"/>
    </source>
</evidence>
<dbReference type="PANTHER" id="PTHR12911:SF8">
    <property type="entry name" value="KLAROID PROTEIN-RELATED"/>
    <property type="match status" value="1"/>
</dbReference>